<evidence type="ECO:0000256" key="9">
    <source>
        <dbReference type="SAM" id="MobiDB-lite"/>
    </source>
</evidence>
<evidence type="ECO:0000256" key="2">
    <source>
        <dbReference type="ARBA" id="ARBA00022692"/>
    </source>
</evidence>
<comment type="function">
    <text evidence="8">Component of the ERMES/MDM complex, which serves as a molecular tether to connect the endoplasmic reticulum (ER) and mitochondria. Components of this complex are involved in the control of mitochondrial shape and protein biogenesis, and function in nonvesicular lipid trafficking between the ER and mitochondria. The MDM12-MMM1 subcomplex functions in the major beta-barrel assembly pathway that is responsible for biogenesis of all outer membrane beta-barrel proteins, and acts in a late step after the SAM complex. The MDM10-MDM12-MMM1 subcomplex further acts in the TOM40-specific pathway after the action of the MDM12-MMM1 complex. Essential for establishing and maintaining the structure of mitochondria and maintenance of mtDNA nucleoids.</text>
</comment>
<dbReference type="PANTHER" id="PTHR13466:SF0">
    <property type="entry name" value="SMP-LTD DOMAIN-CONTAINING PROTEIN"/>
    <property type="match status" value="1"/>
</dbReference>
<organism evidence="12 13">
    <name type="scientific">Oleoguttula mirabilis</name>
    <dbReference type="NCBI Taxonomy" id="1507867"/>
    <lineage>
        <taxon>Eukaryota</taxon>
        <taxon>Fungi</taxon>
        <taxon>Dikarya</taxon>
        <taxon>Ascomycota</taxon>
        <taxon>Pezizomycotina</taxon>
        <taxon>Dothideomycetes</taxon>
        <taxon>Dothideomycetidae</taxon>
        <taxon>Mycosphaerellales</taxon>
        <taxon>Teratosphaeriaceae</taxon>
        <taxon>Oleoguttula</taxon>
    </lineage>
</organism>
<dbReference type="GO" id="GO:0032865">
    <property type="term" value="C:ERMES complex"/>
    <property type="evidence" value="ECO:0007669"/>
    <property type="project" value="UniProtKB-UniRule"/>
</dbReference>
<accession>A0AAV9J7G2</accession>
<protein>
    <recommendedName>
        <fullName evidence="8">Maintenance of mitochondrial morphology protein 1</fullName>
    </recommendedName>
</protein>
<feature type="compositionally biased region" description="Basic and acidic residues" evidence="9">
    <location>
        <begin position="494"/>
        <end position="505"/>
    </location>
</feature>
<dbReference type="Proteomes" id="UP001324427">
    <property type="component" value="Unassembled WGS sequence"/>
</dbReference>
<proteinExistence type="inferred from homology"/>
<dbReference type="PANTHER" id="PTHR13466">
    <property type="entry name" value="TEX2 PROTEIN-RELATED"/>
    <property type="match status" value="1"/>
</dbReference>
<feature type="topological domain" description="Lumenal" evidence="8">
    <location>
        <begin position="1"/>
        <end position="27"/>
    </location>
</feature>
<evidence type="ECO:0000256" key="7">
    <source>
        <dbReference type="ARBA" id="ARBA00023136"/>
    </source>
</evidence>
<dbReference type="CDD" id="cd21671">
    <property type="entry name" value="SMP_Mmm1"/>
    <property type="match status" value="1"/>
</dbReference>
<keyword evidence="1" id="KW-0813">Transport</keyword>
<comment type="caution">
    <text evidence="12">The sequence shown here is derived from an EMBL/GenBank/DDBJ whole genome shotgun (WGS) entry which is preliminary data.</text>
</comment>
<dbReference type="HAMAP" id="MF_03103">
    <property type="entry name" value="Mmm1"/>
    <property type="match status" value="1"/>
</dbReference>
<dbReference type="PROSITE" id="PS51847">
    <property type="entry name" value="SMP"/>
    <property type="match status" value="1"/>
</dbReference>
<dbReference type="AlphaFoldDB" id="A0AAV9J7G2"/>
<dbReference type="GO" id="GO:0015914">
    <property type="term" value="P:phospholipid transport"/>
    <property type="evidence" value="ECO:0007669"/>
    <property type="project" value="TreeGrafter"/>
</dbReference>
<feature type="region of interest" description="Disordered" evidence="9">
    <location>
        <begin position="59"/>
        <end position="81"/>
    </location>
</feature>
<keyword evidence="4 8" id="KW-1133">Transmembrane helix</keyword>
<dbReference type="GO" id="GO:0045040">
    <property type="term" value="P:protein insertion into mitochondrial outer membrane"/>
    <property type="evidence" value="ECO:0007669"/>
    <property type="project" value="UniProtKB-UniRule"/>
</dbReference>
<name>A0AAV9J7G2_9PEZI</name>
<feature type="transmembrane region" description="Helical" evidence="10">
    <location>
        <begin position="24"/>
        <end position="47"/>
    </location>
</feature>
<feature type="compositionally biased region" description="Basic residues" evidence="9">
    <location>
        <begin position="65"/>
        <end position="75"/>
    </location>
</feature>
<feature type="compositionally biased region" description="Polar residues" evidence="9">
    <location>
        <begin position="456"/>
        <end position="465"/>
    </location>
</feature>
<keyword evidence="5" id="KW-0445">Lipid transport</keyword>
<feature type="compositionally biased region" description="Basic and acidic residues" evidence="9">
    <location>
        <begin position="440"/>
        <end position="449"/>
    </location>
</feature>
<keyword evidence="7 8" id="KW-0472">Membrane</keyword>
<feature type="domain" description="SMP-LTD" evidence="11">
    <location>
        <begin position="116"/>
        <end position="356"/>
    </location>
</feature>
<keyword evidence="3 8" id="KW-0256">Endoplasmic reticulum</keyword>
<dbReference type="InterPro" id="IPR027537">
    <property type="entry name" value="Mmm1"/>
</dbReference>
<evidence type="ECO:0000256" key="8">
    <source>
        <dbReference type="HAMAP-Rule" id="MF_03103"/>
    </source>
</evidence>
<dbReference type="GO" id="GO:0005789">
    <property type="term" value="C:endoplasmic reticulum membrane"/>
    <property type="evidence" value="ECO:0007669"/>
    <property type="project" value="UniProtKB-SubCell"/>
</dbReference>
<evidence type="ECO:0000256" key="4">
    <source>
        <dbReference type="ARBA" id="ARBA00022989"/>
    </source>
</evidence>
<feature type="region of interest" description="Disordered" evidence="9">
    <location>
        <begin position="256"/>
        <end position="296"/>
    </location>
</feature>
<evidence type="ECO:0000259" key="11">
    <source>
        <dbReference type="PROSITE" id="PS51847"/>
    </source>
</evidence>
<feature type="compositionally biased region" description="Basic and acidic residues" evidence="9">
    <location>
        <begin position="398"/>
        <end position="431"/>
    </location>
</feature>
<feature type="compositionally biased region" description="Gly residues" evidence="9">
    <location>
        <begin position="473"/>
        <end position="484"/>
    </location>
</feature>
<evidence type="ECO:0000313" key="12">
    <source>
        <dbReference type="EMBL" id="KAK4540913.1"/>
    </source>
</evidence>
<dbReference type="Pfam" id="PF10296">
    <property type="entry name" value="MMM1"/>
    <property type="match status" value="1"/>
</dbReference>
<dbReference type="InterPro" id="IPR031468">
    <property type="entry name" value="SMP_LBD"/>
</dbReference>
<feature type="region of interest" description="Disordered" evidence="9">
    <location>
        <begin position="362"/>
        <end position="505"/>
    </location>
</feature>
<evidence type="ECO:0000256" key="1">
    <source>
        <dbReference type="ARBA" id="ARBA00022448"/>
    </source>
</evidence>
<evidence type="ECO:0000256" key="5">
    <source>
        <dbReference type="ARBA" id="ARBA00023055"/>
    </source>
</evidence>
<dbReference type="GO" id="GO:0008289">
    <property type="term" value="F:lipid binding"/>
    <property type="evidence" value="ECO:0007669"/>
    <property type="project" value="UniProtKB-KW"/>
</dbReference>
<dbReference type="InterPro" id="IPR019411">
    <property type="entry name" value="MMM1_dom"/>
</dbReference>
<keyword evidence="13" id="KW-1185">Reference proteome</keyword>
<sequence>MSKAKAQAYQNSQQHHQGGGSGSFAAGFLLGQLTLALILFFFIKFFIFGEAPSADERAASQGAARQRRTLSHTRQRTLSAALRPRPSSVVLKPRSEGGPSVQKLLEKTYYNVHGHQPESLDWFNVLIAQTVAQLRADAQEDEAVLTSLTALLNGNSKPDFLDEIRVTEISLGDEFPIFSNCRVIPVDEHGTPIKQLSGNRGERLQARMDVDLSDVVTLGIETKLVLNYPKPFVAVLPVALAVSVVRFSGTLSLSFSPSSQTNPMYAAPPNASPSSGQPPDEVRNEGHPLNPTGHSPTTLTFTFLDDYRLDLSVHSLIGSRSRLQDVPKIAQLVEARIHQWFDERCVEPRFQQIVLPSLWPRKRNTRGGAADEDAATEDEDIPSPTEHAVSETPADAPVSRKEKSAKTEETTTAEQRTRDWAARHGKRREEMSELELAGAEMREAEEGARRKGAAASTSALRQQQPGAEREADGGGVRLRAGLGGKKASQQEFGRGMRGDGVRVPS</sequence>
<dbReference type="EMBL" id="JAVFHQ010000059">
    <property type="protein sequence ID" value="KAK4540913.1"/>
    <property type="molecule type" value="Genomic_DNA"/>
</dbReference>
<feature type="topological domain" description="Cytoplasmic" evidence="8">
    <location>
        <begin position="49"/>
        <end position="505"/>
    </location>
</feature>
<comment type="subcellular location">
    <subcellularLocation>
        <location evidence="8">Endoplasmic reticulum membrane</location>
        <topology evidence="8">Single-pass type I membrane protein</topology>
    </subcellularLocation>
    <text evidence="8">The ERMES/MDM complex localizes to a few discrete foci (around 10 per single cell), that represent mitochondria-endoplasmic reticulum junctions. These foci are often found next to mtDNA nucleoids.</text>
</comment>
<feature type="compositionally biased region" description="Acidic residues" evidence="9">
    <location>
        <begin position="370"/>
        <end position="381"/>
    </location>
</feature>
<evidence type="ECO:0000256" key="3">
    <source>
        <dbReference type="ARBA" id="ARBA00022824"/>
    </source>
</evidence>
<evidence type="ECO:0000313" key="13">
    <source>
        <dbReference type="Proteomes" id="UP001324427"/>
    </source>
</evidence>
<keyword evidence="6" id="KW-0446">Lipid-binding</keyword>
<keyword evidence="2 8" id="KW-0812">Transmembrane</keyword>
<evidence type="ECO:0000256" key="6">
    <source>
        <dbReference type="ARBA" id="ARBA00023121"/>
    </source>
</evidence>
<reference evidence="12 13" key="1">
    <citation type="submission" date="2021-11" db="EMBL/GenBank/DDBJ databases">
        <title>Black yeast isolated from Biological Soil Crust.</title>
        <authorList>
            <person name="Kurbessoian T."/>
        </authorList>
    </citation>
    <scope>NUCLEOTIDE SEQUENCE [LARGE SCALE GENOMIC DNA]</scope>
    <source>
        <strain evidence="12 13">CCFEE 5522</strain>
    </source>
</reference>
<comment type="subunit">
    <text evidence="8">Homodimer. Component of the ER-mitochondria encounter structure (ERMES) or MDM complex, composed of MMM1, MDM10, MDM12 and MDM34. A MMM1 homodimer associates with one molecule of MDM12 on each side in a pairwise head-to-tail manner, and the SMP-LTD domains of MMM1 and MDM12 generate a continuous hydrophobic tunnel for phospholipid trafficking.</text>
</comment>
<evidence type="ECO:0000256" key="10">
    <source>
        <dbReference type="SAM" id="Phobius"/>
    </source>
</evidence>
<dbReference type="GO" id="GO:1990456">
    <property type="term" value="P:mitochondrion-endoplasmic reticulum membrane tethering"/>
    <property type="evidence" value="ECO:0007669"/>
    <property type="project" value="TreeGrafter"/>
</dbReference>
<gene>
    <name evidence="8" type="primary">MMM1</name>
    <name evidence="12" type="ORF">LTR36_008421</name>
</gene>
<comment type="similarity">
    <text evidence="8">Belongs to the MMM1 family.</text>
</comment>